<keyword evidence="2" id="KW-1185">Reference proteome</keyword>
<comment type="caution">
    <text evidence="1">The sequence shown here is derived from an EMBL/GenBank/DDBJ whole genome shotgun (WGS) entry which is preliminary data.</text>
</comment>
<proteinExistence type="predicted"/>
<dbReference type="AlphaFoldDB" id="A0A512C9U5"/>
<protein>
    <submittedName>
        <fullName evidence="1">Uncharacterized protein</fullName>
    </submittedName>
</protein>
<dbReference type="EMBL" id="BJYV01000004">
    <property type="protein sequence ID" value="GEO20887.1"/>
    <property type="molecule type" value="Genomic_DNA"/>
</dbReference>
<gene>
    <name evidence="1" type="ORF">CQA01_14210</name>
</gene>
<evidence type="ECO:0000313" key="2">
    <source>
        <dbReference type="Proteomes" id="UP000321301"/>
    </source>
</evidence>
<name>A0A512C9U5_9BACT</name>
<accession>A0A512C9U5</accession>
<sequence length="58" mass="6648">MIDKKLEENKIQIMKIDPRLGVDCIYTFLSPLGVDCIYTSLSNGAILQKEDELWGWDS</sequence>
<organism evidence="1 2">
    <name type="scientific">Cyclobacterium qasimii</name>
    <dbReference type="NCBI Taxonomy" id="1350429"/>
    <lineage>
        <taxon>Bacteria</taxon>
        <taxon>Pseudomonadati</taxon>
        <taxon>Bacteroidota</taxon>
        <taxon>Cytophagia</taxon>
        <taxon>Cytophagales</taxon>
        <taxon>Cyclobacteriaceae</taxon>
        <taxon>Cyclobacterium</taxon>
    </lineage>
</organism>
<dbReference type="RefSeq" id="WP_161625603.1">
    <property type="nucleotide sequence ID" value="NZ_BJYV01000004.1"/>
</dbReference>
<reference evidence="1 2" key="1">
    <citation type="submission" date="2019-07" db="EMBL/GenBank/DDBJ databases">
        <title>Whole genome shotgun sequence of Cyclobacterium qasimii NBRC 106168.</title>
        <authorList>
            <person name="Hosoyama A."/>
            <person name="Uohara A."/>
            <person name="Ohji S."/>
            <person name="Ichikawa N."/>
        </authorList>
    </citation>
    <scope>NUCLEOTIDE SEQUENCE [LARGE SCALE GENOMIC DNA]</scope>
    <source>
        <strain evidence="1 2">NBRC 106168</strain>
    </source>
</reference>
<evidence type="ECO:0000313" key="1">
    <source>
        <dbReference type="EMBL" id="GEO20887.1"/>
    </source>
</evidence>
<dbReference type="Proteomes" id="UP000321301">
    <property type="component" value="Unassembled WGS sequence"/>
</dbReference>